<proteinExistence type="predicted"/>
<accession>A0A381RJN7</accession>
<evidence type="ECO:0008006" key="2">
    <source>
        <dbReference type="Google" id="ProtNLM"/>
    </source>
</evidence>
<dbReference type="Gene3D" id="3.40.50.10320">
    <property type="entry name" value="LmbE-like"/>
    <property type="match status" value="1"/>
</dbReference>
<sequence>VVVAPHPDDELLAAGATLAAASDAGTEIRVVAVTDGELSHPHLTGSARDDLVGRRLAETDRAYAAAGIVASRHRLALPDGAASNHADRLADQLTPLLDGAGWCLAPWEGDGHPDHDVCGRVAGDACRDLAVPFARFPIWSWNWDDPSSPSIPFDGAVAWSFDDDLRARKQAGIAAYASQVRPADGHRPILPAGFLEHFARNSEVFLPVAR</sequence>
<reference evidence="1" key="1">
    <citation type="submission" date="2018-05" db="EMBL/GenBank/DDBJ databases">
        <authorList>
            <person name="Lanie J.A."/>
            <person name="Ng W.-L."/>
            <person name="Kazmierczak K.M."/>
            <person name="Andrzejewski T.M."/>
            <person name="Davidsen T.M."/>
            <person name="Wayne K.J."/>
            <person name="Tettelin H."/>
            <person name="Glass J.I."/>
            <person name="Rusch D."/>
            <person name="Podicherti R."/>
            <person name="Tsui H.-C.T."/>
            <person name="Winkler M.E."/>
        </authorList>
    </citation>
    <scope>NUCLEOTIDE SEQUENCE</scope>
</reference>
<dbReference type="GO" id="GO:0016811">
    <property type="term" value="F:hydrolase activity, acting on carbon-nitrogen (but not peptide) bonds, in linear amides"/>
    <property type="evidence" value="ECO:0007669"/>
    <property type="project" value="TreeGrafter"/>
</dbReference>
<protein>
    <recommendedName>
        <fullName evidence="2">GlcNAc-PI de-N-acetylase</fullName>
    </recommendedName>
</protein>
<dbReference type="InterPro" id="IPR003737">
    <property type="entry name" value="GlcNAc_PI_deacetylase-related"/>
</dbReference>
<dbReference type="InterPro" id="IPR024078">
    <property type="entry name" value="LmbE-like_dom_sf"/>
</dbReference>
<name>A0A381RJN7_9ZZZZ</name>
<dbReference type="SUPFAM" id="SSF102588">
    <property type="entry name" value="LmbE-like"/>
    <property type="match status" value="1"/>
</dbReference>
<gene>
    <name evidence="1" type="ORF">METZ01_LOCUS44298</name>
</gene>
<dbReference type="Pfam" id="PF02585">
    <property type="entry name" value="PIG-L"/>
    <property type="match status" value="1"/>
</dbReference>
<evidence type="ECO:0000313" key="1">
    <source>
        <dbReference type="EMBL" id="SUZ91444.1"/>
    </source>
</evidence>
<dbReference type="PANTHER" id="PTHR12993">
    <property type="entry name" value="N-ACETYLGLUCOSAMINYL-PHOSPHATIDYLINOSITOL DE-N-ACETYLASE-RELATED"/>
    <property type="match status" value="1"/>
</dbReference>
<dbReference type="PANTHER" id="PTHR12993:SF29">
    <property type="entry name" value="BLR3841 PROTEIN"/>
    <property type="match status" value="1"/>
</dbReference>
<dbReference type="AlphaFoldDB" id="A0A381RJN7"/>
<feature type="non-terminal residue" evidence="1">
    <location>
        <position position="1"/>
    </location>
</feature>
<organism evidence="1">
    <name type="scientific">marine metagenome</name>
    <dbReference type="NCBI Taxonomy" id="408172"/>
    <lineage>
        <taxon>unclassified sequences</taxon>
        <taxon>metagenomes</taxon>
        <taxon>ecological metagenomes</taxon>
    </lineage>
</organism>
<dbReference type="EMBL" id="UINC01001975">
    <property type="protein sequence ID" value="SUZ91444.1"/>
    <property type="molecule type" value="Genomic_DNA"/>
</dbReference>